<keyword evidence="6" id="KW-1185">Reference proteome</keyword>
<accession>Q8KG48</accession>
<dbReference type="PATRIC" id="fig|194439.7.peg.118"/>
<dbReference type="SUPFAM" id="SSF55469">
    <property type="entry name" value="FMN-dependent nitroreductase-like"/>
    <property type="match status" value="1"/>
</dbReference>
<dbReference type="HOGENOM" id="CLU_070764_7_1_10"/>
<dbReference type="EnsemblBacteria" id="AAM71368">
    <property type="protein sequence ID" value="AAM71368"/>
    <property type="gene ID" value="CT0120"/>
</dbReference>
<dbReference type="CDD" id="cd20609">
    <property type="entry name" value="nitroreductase"/>
    <property type="match status" value="1"/>
</dbReference>
<gene>
    <name evidence="5" type="ordered locus">CT0120</name>
</gene>
<evidence type="ECO:0000313" key="5">
    <source>
        <dbReference type="EMBL" id="AAM71368.1"/>
    </source>
</evidence>
<dbReference type="RefSeq" id="WP_010931814.1">
    <property type="nucleotide sequence ID" value="NC_002932.3"/>
</dbReference>
<dbReference type="Gene3D" id="3.40.109.10">
    <property type="entry name" value="NADH Oxidase"/>
    <property type="match status" value="1"/>
</dbReference>
<dbReference type="OrthoDB" id="9809288at2"/>
<keyword evidence="3" id="KW-0560">Oxidoreductase</keyword>
<reference evidence="5 6" key="1">
    <citation type="journal article" date="2002" name="Proc. Natl. Acad. Sci. U.S.A.">
        <title>The complete genome sequence of Chlorobium tepidum TLS, a photosynthetic, anaerobic, green-sulfur bacterium.</title>
        <authorList>
            <person name="Eisen J.A."/>
            <person name="Nelson K.E."/>
            <person name="Paulsen I.T."/>
            <person name="Heidelberg J.F."/>
            <person name="Wu M."/>
            <person name="Dodson R.J."/>
            <person name="Deboy R."/>
            <person name="Gwinn M.L."/>
            <person name="Nelson W.C."/>
            <person name="Haft D.H."/>
            <person name="Hickey E.K."/>
            <person name="Peterson J.D."/>
            <person name="Durkin A.S."/>
            <person name="Kolonay J.L."/>
            <person name="Yang F."/>
            <person name="Holt I."/>
            <person name="Umayam L.A."/>
            <person name="Mason T."/>
            <person name="Brenner M."/>
            <person name="Shea T.P."/>
            <person name="Parksey D."/>
            <person name="Nierman W.C."/>
            <person name="Feldblyum T.V."/>
            <person name="Hansen C.L."/>
            <person name="Craven M.B."/>
            <person name="Radune D."/>
            <person name="Vamathevan J."/>
            <person name="Khouri H."/>
            <person name="White O."/>
            <person name="Gruber T.M."/>
            <person name="Ketchum K.A."/>
            <person name="Venter J.C."/>
            <person name="Tettelin H."/>
            <person name="Bryant D.A."/>
            <person name="Fraser C.M."/>
        </authorList>
    </citation>
    <scope>NUCLEOTIDE SEQUENCE [LARGE SCALE GENOMIC DNA]</scope>
    <source>
        <strain evidence="6">ATCC 49652 / DSM 12025 / NBRC 103806 / TLS</strain>
    </source>
</reference>
<dbReference type="AlphaFoldDB" id="Q8KG48"/>
<dbReference type="Proteomes" id="UP000001007">
    <property type="component" value="Chromosome"/>
</dbReference>
<sequence length="172" mass="19432">MTNLHDLAESRKNVRSYDTSQPVTPQILERVLDAWRLAPSAKNLQPWTFLLVSSPEMLAKIRSCYKRDWFQQAPHILIVTGDRNDAWVRPSDGWNSIETDLGIAMDQLILAAHAEGLATCWISAFDPAMLREALDLKPSEEVFAITPIGYASADAQTRPKSRKPLNEVVRYL</sequence>
<dbReference type="DNASU" id="1006788"/>
<proteinExistence type="predicted"/>
<dbReference type="GO" id="GO:0016491">
    <property type="term" value="F:oxidoreductase activity"/>
    <property type="evidence" value="ECO:0007669"/>
    <property type="project" value="UniProtKB-KW"/>
</dbReference>
<name>Q8KG48_CHLTE</name>
<evidence type="ECO:0000313" key="6">
    <source>
        <dbReference type="Proteomes" id="UP000001007"/>
    </source>
</evidence>
<dbReference type="KEGG" id="cte:CT0120"/>
<evidence type="ECO:0000259" key="4">
    <source>
        <dbReference type="Pfam" id="PF00881"/>
    </source>
</evidence>
<dbReference type="STRING" id="194439.CT0120"/>
<keyword evidence="1" id="KW-0285">Flavoprotein</keyword>
<evidence type="ECO:0000256" key="2">
    <source>
        <dbReference type="ARBA" id="ARBA00022643"/>
    </source>
</evidence>
<organism evidence="5 6">
    <name type="scientific">Chlorobaculum tepidum (strain ATCC 49652 / DSM 12025 / NBRC 103806 / TLS)</name>
    <name type="common">Chlorobium tepidum</name>
    <dbReference type="NCBI Taxonomy" id="194439"/>
    <lineage>
        <taxon>Bacteria</taxon>
        <taxon>Pseudomonadati</taxon>
        <taxon>Chlorobiota</taxon>
        <taxon>Chlorobiia</taxon>
        <taxon>Chlorobiales</taxon>
        <taxon>Chlorobiaceae</taxon>
        <taxon>Chlorobaculum</taxon>
    </lineage>
</organism>
<keyword evidence="2" id="KW-0288">FMN</keyword>
<dbReference type="InterPro" id="IPR050627">
    <property type="entry name" value="Nitroreductase/BluB"/>
</dbReference>
<feature type="domain" description="Nitroreductase" evidence="4">
    <location>
        <begin position="9"/>
        <end position="61"/>
    </location>
</feature>
<dbReference type="PANTHER" id="PTHR23026">
    <property type="entry name" value="NADPH NITROREDUCTASE"/>
    <property type="match status" value="1"/>
</dbReference>
<evidence type="ECO:0000256" key="3">
    <source>
        <dbReference type="ARBA" id="ARBA00023002"/>
    </source>
</evidence>
<dbReference type="InterPro" id="IPR029479">
    <property type="entry name" value="Nitroreductase"/>
</dbReference>
<dbReference type="Pfam" id="PF00881">
    <property type="entry name" value="Nitroreductase"/>
    <property type="match status" value="2"/>
</dbReference>
<dbReference type="InterPro" id="IPR000415">
    <property type="entry name" value="Nitroreductase-like"/>
</dbReference>
<protein>
    <submittedName>
        <fullName evidence="5">Nitroreductase family protein</fullName>
    </submittedName>
</protein>
<dbReference type="eggNOG" id="COG0778">
    <property type="taxonomic scope" value="Bacteria"/>
</dbReference>
<dbReference type="SMR" id="Q8KG48"/>
<evidence type="ECO:0000256" key="1">
    <source>
        <dbReference type="ARBA" id="ARBA00022630"/>
    </source>
</evidence>
<dbReference type="PANTHER" id="PTHR23026:SF90">
    <property type="entry name" value="IODOTYROSINE DEIODINASE 1"/>
    <property type="match status" value="1"/>
</dbReference>
<dbReference type="EMBL" id="AE006470">
    <property type="protein sequence ID" value="AAM71368.1"/>
    <property type="molecule type" value="Genomic_DNA"/>
</dbReference>
<feature type="domain" description="Nitroreductase" evidence="4">
    <location>
        <begin position="64"/>
        <end position="150"/>
    </location>
</feature>